<dbReference type="EMBL" id="NRRV01000004">
    <property type="protein sequence ID" value="MBK1629709.1"/>
    <property type="molecule type" value="Genomic_DNA"/>
</dbReference>
<protein>
    <submittedName>
        <fullName evidence="2">Aldo/keto reductase</fullName>
    </submittedName>
</protein>
<dbReference type="InterPro" id="IPR053135">
    <property type="entry name" value="AKR2_Oxidoreductase"/>
</dbReference>
<dbReference type="PANTHER" id="PTHR43312:SF1">
    <property type="entry name" value="NADP-DEPENDENT OXIDOREDUCTASE DOMAIN-CONTAINING PROTEIN"/>
    <property type="match status" value="1"/>
</dbReference>
<dbReference type="Gene3D" id="3.20.20.100">
    <property type="entry name" value="NADP-dependent oxidoreductase domain"/>
    <property type="match status" value="1"/>
</dbReference>
<feature type="domain" description="NADP-dependent oxidoreductase" evidence="1">
    <location>
        <begin position="53"/>
        <end position="316"/>
    </location>
</feature>
<dbReference type="SUPFAM" id="SSF51430">
    <property type="entry name" value="NAD(P)-linked oxidoreductase"/>
    <property type="match status" value="1"/>
</dbReference>
<dbReference type="InterPro" id="IPR036812">
    <property type="entry name" value="NAD(P)_OxRdtase_dom_sf"/>
</dbReference>
<dbReference type="RefSeq" id="WP_200233940.1">
    <property type="nucleotide sequence ID" value="NZ_NRRV01000004.1"/>
</dbReference>
<proteinExistence type="predicted"/>
<evidence type="ECO:0000313" key="3">
    <source>
        <dbReference type="Proteomes" id="UP000748752"/>
    </source>
</evidence>
<keyword evidence="3" id="KW-1185">Reference proteome</keyword>
<sequence length="337" mass="36058">MTVPTPLPKRPFANGRRQVTRLGLGLAALGRPGYINLGHANDYADGRSVEAMQQRAFAVLDAAWDAGVRYFDAARSYGRGEAFLGAWLAARQIPPDAVTVASKWGYTYTADWRVDADKHEVKDHRLPVLERQWQETGANLGGWLDLYQIHSATFDSGVLEAADVHTALARIKDRGVLIGLTLSGPDQAAVLECALAVEVDGVPLFDAVQATWNLLEPSAGPALAAAHAAGLGVVIKEALANGRLTSRNTDPDFSATSRMLADLAQERNVGIDSMALAGALAQPWADVVLSGAATTAQLRSNLKAAALDWDDRAADMAQALAEPPDAYWHTRSTLAWN</sequence>
<comment type="caution">
    <text evidence="2">The sequence shown here is derived from an EMBL/GenBank/DDBJ whole genome shotgun (WGS) entry which is preliminary data.</text>
</comment>
<accession>A0ABS1CDY9</accession>
<dbReference type="Proteomes" id="UP000748752">
    <property type="component" value="Unassembled WGS sequence"/>
</dbReference>
<evidence type="ECO:0000313" key="2">
    <source>
        <dbReference type="EMBL" id="MBK1629709.1"/>
    </source>
</evidence>
<name>A0ABS1CDY9_9GAMM</name>
<dbReference type="Pfam" id="PF00248">
    <property type="entry name" value="Aldo_ket_red"/>
    <property type="match status" value="1"/>
</dbReference>
<dbReference type="CDD" id="cd19098">
    <property type="entry name" value="AKR_unchar"/>
    <property type="match status" value="1"/>
</dbReference>
<organism evidence="2 3">
    <name type="scientific">Thiohalocapsa halophila</name>
    <dbReference type="NCBI Taxonomy" id="69359"/>
    <lineage>
        <taxon>Bacteria</taxon>
        <taxon>Pseudomonadati</taxon>
        <taxon>Pseudomonadota</taxon>
        <taxon>Gammaproteobacteria</taxon>
        <taxon>Chromatiales</taxon>
        <taxon>Chromatiaceae</taxon>
        <taxon>Thiohalocapsa</taxon>
    </lineage>
</organism>
<dbReference type="PANTHER" id="PTHR43312">
    <property type="entry name" value="D-THREO-ALDOSE 1-DEHYDROGENASE"/>
    <property type="match status" value="1"/>
</dbReference>
<dbReference type="InterPro" id="IPR023210">
    <property type="entry name" value="NADP_OxRdtase_dom"/>
</dbReference>
<evidence type="ECO:0000259" key="1">
    <source>
        <dbReference type="Pfam" id="PF00248"/>
    </source>
</evidence>
<reference evidence="2 3" key="1">
    <citation type="journal article" date="2020" name="Microorganisms">
        <title>Osmotic Adaptation and Compatible Solute Biosynthesis of Phototrophic Bacteria as Revealed from Genome Analyses.</title>
        <authorList>
            <person name="Imhoff J.F."/>
            <person name="Rahn T."/>
            <person name="Kunzel S."/>
            <person name="Keller A."/>
            <person name="Neulinger S.C."/>
        </authorList>
    </citation>
    <scope>NUCLEOTIDE SEQUENCE [LARGE SCALE GENOMIC DNA]</scope>
    <source>
        <strain evidence="2 3">DSM 6210</strain>
    </source>
</reference>
<gene>
    <name evidence="2" type="ORF">CKO31_02930</name>
</gene>